<keyword evidence="2" id="KW-0813">Transport</keyword>
<evidence type="ECO:0000313" key="15">
    <source>
        <dbReference type="Proteomes" id="UP000662888"/>
    </source>
</evidence>
<evidence type="ECO:0000256" key="4">
    <source>
        <dbReference type="ARBA" id="ARBA00022692"/>
    </source>
</evidence>
<keyword evidence="3" id="KW-1134">Transmembrane beta strand</keyword>
<dbReference type="InterPro" id="IPR011250">
    <property type="entry name" value="OMP/PagP_B-barrel"/>
</dbReference>
<feature type="region of interest" description="Disordered" evidence="11">
    <location>
        <begin position="350"/>
        <end position="383"/>
    </location>
</feature>
<keyword evidence="5" id="KW-0406">Ion transport</keyword>
<evidence type="ECO:0000259" key="13">
    <source>
        <dbReference type="PROSITE" id="PS51123"/>
    </source>
</evidence>
<evidence type="ECO:0000256" key="1">
    <source>
        <dbReference type="ARBA" id="ARBA00004571"/>
    </source>
</evidence>
<keyword evidence="8" id="KW-0998">Cell outer membrane</keyword>
<comment type="similarity">
    <text evidence="10">Belongs to the outer membrane OOP (TC 1.B.6) superfamily.</text>
</comment>
<evidence type="ECO:0000256" key="2">
    <source>
        <dbReference type="ARBA" id="ARBA00022448"/>
    </source>
</evidence>
<keyword evidence="4" id="KW-0812">Transmembrane</keyword>
<gene>
    <name evidence="14" type="ORF">IV454_32160</name>
</gene>
<dbReference type="PRINTS" id="PR01021">
    <property type="entry name" value="OMPADOMAIN"/>
</dbReference>
<evidence type="ECO:0000256" key="11">
    <source>
        <dbReference type="SAM" id="MobiDB-lite"/>
    </source>
</evidence>
<evidence type="ECO:0000256" key="3">
    <source>
        <dbReference type="ARBA" id="ARBA00022452"/>
    </source>
</evidence>
<dbReference type="Gene3D" id="3.30.1330.60">
    <property type="entry name" value="OmpA-like domain"/>
    <property type="match status" value="1"/>
</dbReference>
<dbReference type="InterPro" id="IPR050330">
    <property type="entry name" value="Bact_OuterMem_StrucFunc"/>
</dbReference>
<feature type="chain" id="PRO_5046023549" evidence="12">
    <location>
        <begin position="25"/>
        <end position="383"/>
    </location>
</feature>
<feature type="signal peptide" evidence="12">
    <location>
        <begin position="1"/>
        <end position="24"/>
    </location>
</feature>
<dbReference type="SUPFAM" id="SSF56925">
    <property type="entry name" value="OMPA-like"/>
    <property type="match status" value="1"/>
</dbReference>
<accession>A0AA49A8U8</accession>
<dbReference type="RefSeq" id="WP_206089603.1">
    <property type="nucleotide sequence ID" value="NZ_CP065053.1"/>
</dbReference>
<proteinExistence type="inferred from homology"/>
<reference evidence="14 15" key="1">
    <citation type="submission" date="2020-11" db="EMBL/GenBank/DDBJ databases">
        <authorList>
            <person name="Sun Q."/>
        </authorList>
    </citation>
    <scope>NUCLEOTIDE SEQUENCE [LARGE SCALE GENOMIC DNA]</scope>
    <source>
        <strain evidence="14 15">P8398</strain>
    </source>
</reference>
<dbReference type="PANTHER" id="PTHR30329:SF21">
    <property type="entry name" value="LIPOPROTEIN YIAD-RELATED"/>
    <property type="match status" value="1"/>
</dbReference>
<dbReference type="CDD" id="cd07185">
    <property type="entry name" value="OmpA_C-like"/>
    <property type="match status" value="1"/>
</dbReference>
<evidence type="ECO:0000256" key="5">
    <source>
        <dbReference type="ARBA" id="ARBA00023065"/>
    </source>
</evidence>
<keyword evidence="6" id="KW-0626">Porin</keyword>
<dbReference type="Proteomes" id="UP000662888">
    <property type="component" value="Chromosome"/>
</dbReference>
<dbReference type="InterPro" id="IPR036737">
    <property type="entry name" value="OmpA-like_sf"/>
</dbReference>
<comment type="subcellular location">
    <subcellularLocation>
        <location evidence="1">Cell outer membrane</location>
        <topology evidence="1">Multi-pass membrane protein</topology>
    </subcellularLocation>
</comment>
<sequence length="383" mass="40518">MTLTKKAGLMGAIGCALIAGQAVAADDVFINPEWANSAWYVGGNIGRSRANIDDVRLIRSLTANGAGLNSFTADEKDVGYKLYVGKQLNQYFAVEAGFFDLGKFSFKSTTTQNGTLNGEAGFRGANLDLVAQVPLSQRFSVFGRAGMNYAKATTRFDGNRLFAVTNPSPSERKLNAKAGLGLEYKFSEALALRGEVERYRVNDAVGNRGDVDLFSVGLVYKIGRPAAKAAPAPVEPAPMPVVPTVAPEAAQPAAEPVKPMNPVSEKSTFSAEAVFAFDSAVLRPAGKASLDGLLAKLQGMDADVMITVGHTDSIGRAAYNQKLSLRRAASVKAYLVSKGVDAARVYTEGKGETQPVADNKTAQGRAKNRRVTVEVVGTRSGAK</sequence>
<dbReference type="Pfam" id="PF01389">
    <property type="entry name" value="OmpA_membrane"/>
    <property type="match status" value="1"/>
</dbReference>
<dbReference type="InterPro" id="IPR006664">
    <property type="entry name" value="OMP_bac"/>
</dbReference>
<keyword evidence="15" id="KW-1185">Reference proteome</keyword>
<name>A0AA49A8U8_9BURK</name>
<dbReference type="PRINTS" id="PR01023">
    <property type="entry name" value="NAFLGMOTY"/>
</dbReference>
<dbReference type="InterPro" id="IPR006665">
    <property type="entry name" value="OmpA-like"/>
</dbReference>
<feature type="domain" description="OmpA-like" evidence="13">
    <location>
        <begin position="263"/>
        <end position="379"/>
    </location>
</feature>
<dbReference type="PROSITE" id="PS51123">
    <property type="entry name" value="OMPA_2"/>
    <property type="match status" value="1"/>
</dbReference>
<evidence type="ECO:0000256" key="8">
    <source>
        <dbReference type="ARBA" id="ARBA00023237"/>
    </source>
</evidence>
<keyword evidence="12" id="KW-0732">Signal</keyword>
<evidence type="ECO:0000256" key="7">
    <source>
        <dbReference type="ARBA" id="ARBA00023136"/>
    </source>
</evidence>
<evidence type="ECO:0000256" key="10">
    <source>
        <dbReference type="RuleBase" id="RU003859"/>
    </source>
</evidence>
<evidence type="ECO:0000256" key="6">
    <source>
        <dbReference type="ARBA" id="ARBA00023114"/>
    </source>
</evidence>
<dbReference type="EMBL" id="CP065053">
    <property type="protein sequence ID" value="QPI50000.1"/>
    <property type="molecule type" value="Genomic_DNA"/>
</dbReference>
<evidence type="ECO:0000256" key="12">
    <source>
        <dbReference type="SAM" id="SignalP"/>
    </source>
</evidence>
<protein>
    <submittedName>
        <fullName evidence="14">OmpA family protein</fullName>
    </submittedName>
</protein>
<dbReference type="InterPro" id="IPR000498">
    <property type="entry name" value="OmpA-like_TM_dom"/>
</dbReference>
<dbReference type="Pfam" id="PF00691">
    <property type="entry name" value="OmpA"/>
    <property type="match status" value="1"/>
</dbReference>
<dbReference type="SUPFAM" id="SSF103088">
    <property type="entry name" value="OmpA-like"/>
    <property type="match status" value="1"/>
</dbReference>
<evidence type="ECO:0000313" key="14">
    <source>
        <dbReference type="EMBL" id="QPI50000.1"/>
    </source>
</evidence>
<keyword evidence="7 9" id="KW-0472">Membrane</keyword>
<dbReference type="PANTHER" id="PTHR30329">
    <property type="entry name" value="STATOR ELEMENT OF FLAGELLAR MOTOR COMPLEX"/>
    <property type="match status" value="1"/>
</dbReference>
<evidence type="ECO:0000256" key="9">
    <source>
        <dbReference type="PROSITE-ProRule" id="PRU00473"/>
    </source>
</evidence>
<dbReference type="Gene3D" id="2.40.160.20">
    <property type="match status" value="1"/>
</dbReference>
<organism evidence="14 15">
    <name type="scientific">Massilia antarctica</name>
    <dbReference type="NCBI Taxonomy" id="2765360"/>
    <lineage>
        <taxon>Bacteria</taxon>
        <taxon>Pseudomonadati</taxon>
        <taxon>Pseudomonadota</taxon>
        <taxon>Betaproteobacteria</taxon>
        <taxon>Burkholderiales</taxon>
        <taxon>Oxalobacteraceae</taxon>
        <taxon>Telluria group</taxon>
        <taxon>Massilia</taxon>
    </lineage>
</organism>